<organism evidence="2 3">
    <name type="scientific">Microbispora oryzae</name>
    <dbReference type="NCBI Taxonomy" id="2806554"/>
    <lineage>
        <taxon>Bacteria</taxon>
        <taxon>Bacillati</taxon>
        <taxon>Actinomycetota</taxon>
        <taxon>Actinomycetes</taxon>
        <taxon>Streptosporangiales</taxon>
        <taxon>Streptosporangiaceae</taxon>
        <taxon>Microbispora</taxon>
    </lineage>
</organism>
<evidence type="ECO:0000256" key="1">
    <source>
        <dbReference type="SAM" id="MobiDB-lite"/>
    </source>
</evidence>
<keyword evidence="3" id="KW-1185">Reference proteome</keyword>
<feature type="region of interest" description="Disordered" evidence="1">
    <location>
        <begin position="205"/>
        <end position="225"/>
    </location>
</feature>
<dbReference type="RefSeq" id="WP_210155770.1">
    <property type="nucleotide sequence ID" value="NZ_JAFCNB010000005.1"/>
</dbReference>
<name>A0A940WFA0_9ACTN</name>
<dbReference type="Proteomes" id="UP000674234">
    <property type="component" value="Unassembled WGS sequence"/>
</dbReference>
<evidence type="ECO:0000313" key="2">
    <source>
        <dbReference type="EMBL" id="MBP2704465.1"/>
    </source>
</evidence>
<reference evidence="2" key="1">
    <citation type="submission" date="2021-02" db="EMBL/GenBank/DDBJ databases">
        <title>Draft genome sequence of Microbispora sp. RL4-1S isolated from rice leaves in Thailand.</title>
        <authorList>
            <person name="Muangham S."/>
            <person name="Duangmal K."/>
        </authorList>
    </citation>
    <scope>NUCLEOTIDE SEQUENCE</scope>
    <source>
        <strain evidence="2">RL4-1S</strain>
    </source>
</reference>
<dbReference type="EMBL" id="JAFCNB010000005">
    <property type="protein sequence ID" value="MBP2704465.1"/>
    <property type="molecule type" value="Genomic_DNA"/>
</dbReference>
<comment type="caution">
    <text evidence="2">The sequence shown here is derived from an EMBL/GenBank/DDBJ whole genome shotgun (WGS) entry which is preliminary data.</text>
</comment>
<evidence type="ECO:0000313" key="3">
    <source>
        <dbReference type="Proteomes" id="UP000674234"/>
    </source>
</evidence>
<sequence>MSALNSRPYADVAHSDSAIHPAAAAQYRELIQHAESKLADLLPEEARLEGNLTACRDVISEIRKSIDRYRAKLGEDVIGKPHMELVVPRPVLIAVGQEMPPVPLNCTGCGALLAIRHDQGIWSHRGRELLGEGYICWPGRSDSTVATPPAPQPATDLRVAGPVPEPGAAYPPGADCPACGDPMVADPQHGLIHQEQDGWVRAGEECKRRPAESTAVLPQLPDATR</sequence>
<proteinExistence type="predicted"/>
<dbReference type="AlphaFoldDB" id="A0A940WFA0"/>
<gene>
    <name evidence="2" type="ORF">JOL79_11630</name>
</gene>
<protein>
    <submittedName>
        <fullName evidence="2">Uncharacterized protein</fullName>
    </submittedName>
</protein>
<accession>A0A940WFA0</accession>